<accession>A0AAV4IL04</accession>
<dbReference type="InterPro" id="IPR036397">
    <property type="entry name" value="RNaseH_sf"/>
</dbReference>
<evidence type="ECO:0000313" key="10">
    <source>
        <dbReference type="Proteomes" id="UP000762676"/>
    </source>
</evidence>
<dbReference type="Gene3D" id="3.30.420.10">
    <property type="entry name" value="Ribonuclease H-like superfamily/Ribonuclease H"/>
    <property type="match status" value="1"/>
</dbReference>
<sequence>MATPSRSSDDETVVFFAVGSTGWMTKKDPKDTKITSICFLPTTKRQLKNKDAQSWVVNKLALYFNPEKRIHERASMASGLYNADLKDCPTFDQQAGVIVDFLKNLPKPIRLLAHSGDNFHFRLLFLHLEGKIPSSELEGIFCSDTLKIVKKLDPDLKSKKLDDWHKSVGGNPTGLHGPEDKCQKLWDIVRTFDADQLEKFFTLCEETQCTFRNVGLPVDYSDSDNDVVGGLANLQINSNN</sequence>
<evidence type="ECO:0000256" key="3">
    <source>
        <dbReference type="ARBA" id="ARBA00022723"/>
    </source>
</evidence>
<evidence type="ECO:0000259" key="8">
    <source>
        <dbReference type="SMART" id="SM00479"/>
    </source>
</evidence>
<proteinExistence type="inferred from homology"/>
<dbReference type="SUPFAM" id="SSF53098">
    <property type="entry name" value="Ribonuclease H-like"/>
    <property type="match status" value="1"/>
</dbReference>
<evidence type="ECO:0000256" key="6">
    <source>
        <dbReference type="ARBA" id="ARBA00022842"/>
    </source>
</evidence>
<comment type="caution">
    <text evidence="9">The sequence shown here is derived from an EMBL/GenBank/DDBJ whole genome shotgun (WGS) entry which is preliminary data.</text>
</comment>
<reference evidence="9 10" key="1">
    <citation type="journal article" date="2021" name="Elife">
        <title>Chloroplast acquisition without the gene transfer in kleptoplastic sea slugs, Plakobranchus ocellatus.</title>
        <authorList>
            <person name="Maeda T."/>
            <person name="Takahashi S."/>
            <person name="Yoshida T."/>
            <person name="Shimamura S."/>
            <person name="Takaki Y."/>
            <person name="Nagai Y."/>
            <person name="Toyoda A."/>
            <person name="Suzuki Y."/>
            <person name="Arimoto A."/>
            <person name="Ishii H."/>
            <person name="Satoh N."/>
            <person name="Nishiyama T."/>
            <person name="Hasebe M."/>
            <person name="Maruyama T."/>
            <person name="Minagawa J."/>
            <person name="Obokata J."/>
            <person name="Shigenobu S."/>
        </authorList>
    </citation>
    <scope>NUCLEOTIDE SEQUENCE [LARGE SCALE GENOMIC DNA]</scope>
</reference>
<evidence type="ECO:0000256" key="2">
    <source>
        <dbReference type="ARBA" id="ARBA00022722"/>
    </source>
</evidence>
<evidence type="ECO:0000256" key="4">
    <source>
        <dbReference type="ARBA" id="ARBA00022801"/>
    </source>
</evidence>
<dbReference type="GO" id="GO:0005737">
    <property type="term" value="C:cytoplasm"/>
    <property type="evidence" value="ECO:0007669"/>
    <property type="project" value="TreeGrafter"/>
</dbReference>
<keyword evidence="2" id="KW-0540">Nuclease</keyword>
<dbReference type="PANTHER" id="PTHR13058:SF19">
    <property type="entry name" value="LD40940P"/>
    <property type="match status" value="1"/>
</dbReference>
<dbReference type="InterPro" id="IPR013520">
    <property type="entry name" value="Ribonucl_H"/>
</dbReference>
<protein>
    <submittedName>
        <fullName evidence="9">Three prime repair exonuclease 1</fullName>
    </submittedName>
</protein>
<dbReference type="EMBL" id="BMAT01002615">
    <property type="protein sequence ID" value="GFS10310.1"/>
    <property type="molecule type" value="Genomic_DNA"/>
</dbReference>
<comment type="similarity">
    <text evidence="7">Belongs to the exonuclease superfamily. TREX family.</text>
</comment>
<dbReference type="AlphaFoldDB" id="A0AAV4IL04"/>
<evidence type="ECO:0000256" key="1">
    <source>
        <dbReference type="ARBA" id="ARBA00001946"/>
    </source>
</evidence>
<dbReference type="GO" id="GO:0008296">
    <property type="term" value="F:3'-5'-DNA exonuclease activity"/>
    <property type="evidence" value="ECO:0007669"/>
    <property type="project" value="TreeGrafter"/>
</dbReference>
<dbReference type="InterPro" id="IPR040393">
    <property type="entry name" value="TREX1/2"/>
</dbReference>
<evidence type="ECO:0000313" key="9">
    <source>
        <dbReference type="EMBL" id="GFS10310.1"/>
    </source>
</evidence>
<dbReference type="SMART" id="SM00479">
    <property type="entry name" value="EXOIII"/>
    <property type="match status" value="1"/>
</dbReference>
<gene>
    <name evidence="9" type="ORF">ElyMa_001320100</name>
</gene>
<evidence type="ECO:0000256" key="5">
    <source>
        <dbReference type="ARBA" id="ARBA00022839"/>
    </source>
</evidence>
<dbReference type="GO" id="GO:0046872">
    <property type="term" value="F:metal ion binding"/>
    <property type="evidence" value="ECO:0007669"/>
    <property type="project" value="UniProtKB-KW"/>
</dbReference>
<feature type="domain" description="Exonuclease" evidence="8">
    <location>
        <begin position="12"/>
        <end position="198"/>
    </location>
</feature>
<name>A0AAV4IL04_9GAST</name>
<keyword evidence="3" id="KW-0479">Metal-binding</keyword>
<keyword evidence="5 9" id="KW-0269">Exonuclease</keyword>
<dbReference type="PANTHER" id="PTHR13058">
    <property type="entry name" value="THREE PRIME REPAIR EXONUCLEASE 1, 2"/>
    <property type="match status" value="1"/>
</dbReference>
<dbReference type="GO" id="GO:0006308">
    <property type="term" value="P:DNA catabolic process"/>
    <property type="evidence" value="ECO:0007669"/>
    <property type="project" value="TreeGrafter"/>
</dbReference>
<comment type="cofactor">
    <cofactor evidence="1">
        <name>Mg(2+)</name>
        <dbReference type="ChEBI" id="CHEBI:18420"/>
    </cofactor>
</comment>
<evidence type="ECO:0000256" key="7">
    <source>
        <dbReference type="ARBA" id="ARBA00025769"/>
    </source>
</evidence>
<keyword evidence="6" id="KW-0460">Magnesium</keyword>
<dbReference type="InterPro" id="IPR012337">
    <property type="entry name" value="RNaseH-like_sf"/>
</dbReference>
<keyword evidence="10" id="KW-1185">Reference proteome</keyword>
<dbReference type="GO" id="GO:0003676">
    <property type="term" value="F:nucleic acid binding"/>
    <property type="evidence" value="ECO:0007669"/>
    <property type="project" value="InterPro"/>
</dbReference>
<organism evidence="9 10">
    <name type="scientific">Elysia marginata</name>
    <dbReference type="NCBI Taxonomy" id="1093978"/>
    <lineage>
        <taxon>Eukaryota</taxon>
        <taxon>Metazoa</taxon>
        <taxon>Spiralia</taxon>
        <taxon>Lophotrochozoa</taxon>
        <taxon>Mollusca</taxon>
        <taxon>Gastropoda</taxon>
        <taxon>Heterobranchia</taxon>
        <taxon>Euthyneura</taxon>
        <taxon>Panpulmonata</taxon>
        <taxon>Sacoglossa</taxon>
        <taxon>Placobranchoidea</taxon>
        <taxon>Plakobranchidae</taxon>
        <taxon>Elysia</taxon>
    </lineage>
</organism>
<dbReference type="Proteomes" id="UP000762676">
    <property type="component" value="Unassembled WGS sequence"/>
</dbReference>
<keyword evidence="4" id="KW-0378">Hydrolase</keyword>